<sequence>MLTLLVLLQSHEDPDLEAFTYQNVSTVYFRLGEYNKAAAYLHGAIERVADNAPKVKAELQCRLAQSLMR</sequence>
<keyword evidence="3" id="KW-1185">Reference proteome</keyword>
<reference evidence="2" key="1">
    <citation type="submission" date="2022-07" db="EMBL/GenBank/DDBJ databases">
        <title>Characterization of the Novel Bacterium Alteromonas immobilis LMIT006 and Alteromonas gregis LMIT007.</title>
        <authorList>
            <person name="Lin X."/>
        </authorList>
    </citation>
    <scope>NUCLEOTIDE SEQUENCE</scope>
    <source>
        <strain evidence="2">LMIT007</strain>
    </source>
</reference>
<evidence type="ECO:0000313" key="2">
    <source>
        <dbReference type="EMBL" id="MCP3429874.1"/>
    </source>
</evidence>
<feature type="repeat" description="TPR" evidence="1">
    <location>
        <begin position="18"/>
        <end position="51"/>
    </location>
</feature>
<dbReference type="RefSeq" id="WP_254102664.1">
    <property type="nucleotide sequence ID" value="NZ_JANATA010000163.1"/>
</dbReference>
<dbReference type="EMBL" id="JANATA010000163">
    <property type="protein sequence ID" value="MCP3429874.1"/>
    <property type="molecule type" value="Genomic_DNA"/>
</dbReference>
<evidence type="ECO:0008006" key="4">
    <source>
        <dbReference type="Google" id="ProtNLM"/>
    </source>
</evidence>
<dbReference type="AlphaFoldDB" id="A0AA41X0G9"/>
<dbReference type="Proteomes" id="UP001165413">
    <property type="component" value="Unassembled WGS sequence"/>
</dbReference>
<name>A0AA41X0G9_9ALTE</name>
<dbReference type="SUPFAM" id="SSF48452">
    <property type="entry name" value="TPR-like"/>
    <property type="match status" value="1"/>
</dbReference>
<comment type="caution">
    <text evidence="2">The sequence shown here is derived from an EMBL/GenBank/DDBJ whole genome shotgun (WGS) entry which is preliminary data.</text>
</comment>
<gene>
    <name evidence="2" type="ORF">NLF92_13115</name>
</gene>
<feature type="non-terminal residue" evidence="2">
    <location>
        <position position="69"/>
    </location>
</feature>
<dbReference type="InterPro" id="IPR011990">
    <property type="entry name" value="TPR-like_helical_dom_sf"/>
</dbReference>
<dbReference type="InterPro" id="IPR019734">
    <property type="entry name" value="TPR_rpt"/>
</dbReference>
<dbReference type="PROSITE" id="PS50005">
    <property type="entry name" value="TPR"/>
    <property type="match status" value="1"/>
</dbReference>
<organism evidence="2 3">
    <name type="scientific">Opacimonas viscosa</name>
    <dbReference type="NCBI Taxonomy" id="2961944"/>
    <lineage>
        <taxon>Bacteria</taxon>
        <taxon>Pseudomonadati</taxon>
        <taxon>Pseudomonadota</taxon>
        <taxon>Gammaproteobacteria</taxon>
        <taxon>Alteromonadales</taxon>
        <taxon>Alteromonadaceae</taxon>
        <taxon>Opacimonas</taxon>
    </lineage>
</organism>
<evidence type="ECO:0000313" key="3">
    <source>
        <dbReference type="Proteomes" id="UP001165413"/>
    </source>
</evidence>
<accession>A0AA41X0G9</accession>
<proteinExistence type="predicted"/>
<keyword evidence="1" id="KW-0802">TPR repeat</keyword>
<evidence type="ECO:0000256" key="1">
    <source>
        <dbReference type="PROSITE-ProRule" id="PRU00339"/>
    </source>
</evidence>
<dbReference type="Gene3D" id="1.25.40.10">
    <property type="entry name" value="Tetratricopeptide repeat domain"/>
    <property type="match status" value="1"/>
</dbReference>
<protein>
    <recommendedName>
        <fullName evidence="4">Tetratricopeptide repeat protein</fullName>
    </recommendedName>
</protein>